<evidence type="ECO:0000313" key="4">
    <source>
        <dbReference type="Proteomes" id="UP001652431"/>
    </source>
</evidence>
<feature type="domain" description="Beta-lactamase class A catalytic" evidence="2">
    <location>
        <begin position="179"/>
        <end position="317"/>
    </location>
</feature>
<feature type="compositionally biased region" description="Low complexity" evidence="1">
    <location>
        <begin position="71"/>
        <end position="86"/>
    </location>
</feature>
<evidence type="ECO:0000259" key="2">
    <source>
        <dbReference type="Pfam" id="PF13354"/>
    </source>
</evidence>
<dbReference type="Pfam" id="PF13354">
    <property type="entry name" value="Beta-lactamase2"/>
    <property type="match status" value="1"/>
</dbReference>
<dbReference type="InterPro" id="IPR012338">
    <property type="entry name" value="Beta-lactam/transpept-like"/>
</dbReference>
<organism evidence="3 4">
    <name type="scientific">Dorea acetigenes</name>
    <dbReference type="NCBI Taxonomy" id="2981787"/>
    <lineage>
        <taxon>Bacteria</taxon>
        <taxon>Bacillati</taxon>
        <taxon>Bacillota</taxon>
        <taxon>Clostridia</taxon>
        <taxon>Lachnospirales</taxon>
        <taxon>Lachnospiraceae</taxon>
        <taxon>Dorea</taxon>
    </lineage>
</organism>
<accession>A0ABT2RIL4</accession>
<dbReference type="RefSeq" id="WP_158367479.1">
    <property type="nucleotide sequence ID" value="NZ_JAOQJU010000001.1"/>
</dbReference>
<dbReference type="SUPFAM" id="SSF56601">
    <property type="entry name" value="beta-lactamase/transpeptidase-like"/>
    <property type="match status" value="1"/>
</dbReference>
<gene>
    <name evidence="3" type="ORF">OCV99_01515</name>
</gene>
<dbReference type="EMBL" id="JAOQJU010000001">
    <property type="protein sequence ID" value="MCU6685244.1"/>
    <property type="molecule type" value="Genomic_DNA"/>
</dbReference>
<reference evidence="3 4" key="1">
    <citation type="journal article" date="2021" name="ISME Commun">
        <title>Automated analysis of genomic sequences facilitates high-throughput and comprehensive description of bacteria.</title>
        <authorList>
            <person name="Hitch T.C.A."/>
        </authorList>
    </citation>
    <scope>NUCLEOTIDE SEQUENCE [LARGE SCALE GENOMIC DNA]</scope>
    <source>
        <strain evidence="3 4">Sanger_03</strain>
    </source>
</reference>
<sequence length="343" mass="36633">MKSRLKKILIIVLAAVLAVSAGAVIWKVRQGTSSANKEGEVVEGEVVDDSEMSEAEAGKEVPGIKIEKAQPQESEQTEQPSSENNQPSENTPEQTTTPQSAGQTGISEIQARLENLVYTEYGAGGKVAVCTGRVNENDMAMVNGGAMQAASLIKLYVAGCVYENYGLVSAYESYSGETESLISIMITVSDNTACNTLVTRLGDGDAQTGMARVNQYCANHGFSDTHMGRLMLQPNDVDDNYTSVRDCCNYLKMASAGQLQGSSSVLGYMNQQQRRSKIPAGLPTGVTVGNKTGELSNVENDAAIVYSAGGTYVLCVMSENLSDTYQAQQFIARTSSVVYEAMQ</sequence>
<dbReference type="Gene3D" id="3.40.710.10">
    <property type="entry name" value="DD-peptidase/beta-lactamase superfamily"/>
    <property type="match status" value="1"/>
</dbReference>
<dbReference type="Proteomes" id="UP001652431">
    <property type="component" value="Unassembled WGS sequence"/>
</dbReference>
<evidence type="ECO:0000313" key="3">
    <source>
        <dbReference type="EMBL" id="MCU6685244.1"/>
    </source>
</evidence>
<keyword evidence="4" id="KW-1185">Reference proteome</keyword>
<dbReference type="PANTHER" id="PTHR35333:SF3">
    <property type="entry name" value="BETA-LACTAMASE-TYPE TRANSPEPTIDASE FOLD CONTAINING PROTEIN"/>
    <property type="match status" value="1"/>
</dbReference>
<evidence type="ECO:0000256" key="1">
    <source>
        <dbReference type="SAM" id="MobiDB-lite"/>
    </source>
</evidence>
<dbReference type="InterPro" id="IPR045155">
    <property type="entry name" value="Beta-lactam_cat"/>
</dbReference>
<feature type="region of interest" description="Disordered" evidence="1">
    <location>
        <begin position="34"/>
        <end position="103"/>
    </location>
</feature>
<protein>
    <submittedName>
        <fullName evidence="3">Class A beta-lactamase-related serine hydrolase</fullName>
    </submittedName>
</protein>
<dbReference type="GO" id="GO:0016787">
    <property type="term" value="F:hydrolase activity"/>
    <property type="evidence" value="ECO:0007669"/>
    <property type="project" value="UniProtKB-KW"/>
</dbReference>
<comment type="caution">
    <text evidence="3">The sequence shown here is derived from an EMBL/GenBank/DDBJ whole genome shotgun (WGS) entry which is preliminary data.</text>
</comment>
<proteinExistence type="predicted"/>
<name>A0ABT2RIL4_9FIRM</name>
<dbReference type="InterPro" id="IPR000871">
    <property type="entry name" value="Beta-lactam_class-A"/>
</dbReference>
<dbReference type="PANTHER" id="PTHR35333">
    <property type="entry name" value="BETA-LACTAMASE"/>
    <property type="match status" value="1"/>
</dbReference>
<feature type="compositionally biased region" description="Polar residues" evidence="1">
    <location>
        <begin position="87"/>
        <end position="103"/>
    </location>
</feature>
<keyword evidence="3" id="KW-0378">Hydrolase</keyword>
<feature type="compositionally biased region" description="Acidic residues" evidence="1">
    <location>
        <begin position="41"/>
        <end position="54"/>
    </location>
</feature>